<dbReference type="InterPro" id="IPR017850">
    <property type="entry name" value="Alkaline_phosphatase_core_sf"/>
</dbReference>
<name>A0ABD5QHQ9_9EURY</name>
<gene>
    <name evidence="5" type="ORF">ACFPFO_15870</name>
</gene>
<keyword evidence="2" id="KW-0479">Metal-binding</keyword>
<evidence type="ECO:0000259" key="4">
    <source>
        <dbReference type="Pfam" id="PF00884"/>
    </source>
</evidence>
<dbReference type="SUPFAM" id="SSF53649">
    <property type="entry name" value="Alkaline phosphatase-like"/>
    <property type="match status" value="1"/>
</dbReference>
<dbReference type="InterPro" id="IPR024607">
    <property type="entry name" value="Sulfatase_CS"/>
</dbReference>
<comment type="similarity">
    <text evidence="1">Belongs to the sulfatase family.</text>
</comment>
<organism evidence="5 6">
    <name type="scientific">Saliphagus infecundisoli</name>
    <dbReference type="NCBI Taxonomy" id="1849069"/>
    <lineage>
        <taxon>Archaea</taxon>
        <taxon>Methanobacteriati</taxon>
        <taxon>Methanobacteriota</taxon>
        <taxon>Stenosarchaea group</taxon>
        <taxon>Halobacteria</taxon>
        <taxon>Halobacteriales</taxon>
        <taxon>Natrialbaceae</taxon>
        <taxon>Saliphagus</taxon>
    </lineage>
</organism>
<evidence type="ECO:0000256" key="1">
    <source>
        <dbReference type="ARBA" id="ARBA00008779"/>
    </source>
</evidence>
<proteinExistence type="inferred from homology"/>
<evidence type="ECO:0000313" key="5">
    <source>
        <dbReference type="EMBL" id="MFC4989215.1"/>
    </source>
</evidence>
<evidence type="ECO:0000256" key="2">
    <source>
        <dbReference type="ARBA" id="ARBA00022723"/>
    </source>
</evidence>
<keyword evidence="3" id="KW-0378">Hydrolase</keyword>
<dbReference type="PANTHER" id="PTHR45953">
    <property type="entry name" value="IDURONATE 2-SULFATASE"/>
    <property type="match status" value="1"/>
</dbReference>
<dbReference type="Gene3D" id="3.40.720.10">
    <property type="entry name" value="Alkaline Phosphatase, subunit A"/>
    <property type="match status" value="1"/>
</dbReference>
<keyword evidence="6" id="KW-1185">Reference proteome</keyword>
<dbReference type="PROSITE" id="PS00523">
    <property type="entry name" value="SULFATASE_1"/>
    <property type="match status" value="1"/>
</dbReference>
<feature type="domain" description="Sulfatase N-terminal" evidence="4">
    <location>
        <begin position="6"/>
        <end position="373"/>
    </location>
</feature>
<dbReference type="InterPro" id="IPR000917">
    <property type="entry name" value="Sulfatase_N"/>
</dbReference>
<evidence type="ECO:0000256" key="3">
    <source>
        <dbReference type="ARBA" id="ARBA00022801"/>
    </source>
</evidence>
<sequence>MVDDRPNVIFINTDQQRFDTICGLGAEHMETPNLDRLVEEGVTFTDCHITAPSCAPSRASLFTGYYPHTTGIYRNGDQWTHSWVEDISESGYYTVNVGKMHTAPYETPMGFDERYPVENKDRYLGDVPAGDPPLPGEKYFLDEWDRALQAKGLLKQQREFYRQWDDYEERLGAFEWKLPADAHPDVFVGDFTERWLDYMPKLDQPLFMEVGFPGPHPPFDPTPEYAEEYLNRDLPMPKLDPDDLESQPEPLQALCEHHQEIDHDSVVHDPEASKERLHRQRAYYYANVAMIDEQVGKIMDALEANGYEDTVVIFTSDHGEMLTDHGHIQKWTMYEEVTRVPTMVWSPDRFEPDTVDDLVSLFDLGPTILDIADAPVDDSMEARSLLGALEGDDDWSGRNIVFAEHARSGILDATEFMTMVRTDDWKLVHFVDHDEGQLFDLTTDREETENLWDDPDTQDVKRDLLDTLLKWRIESGIRTADWAADFR</sequence>
<dbReference type="Pfam" id="PF00884">
    <property type="entry name" value="Sulfatase"/>
    <property type="match status" value="1"/>
</dbReference>
<dbReference type="AlphaFoldDB" id="A0ABD5QHQ9"/>
<dbReference type="PANTHER" id="PTHR45953:SF1">
    <property type="entry name" value="IDURONATE 2-SULFATASE"/>
    <property type="match status" value="1"/>
</dbReference>
<dbReference type="EMBL" id="JBHSJG010000042">
    <property type="protein sequence ID" value="MFC4989215.1"/>
    <property type="molecule type" value="Genomic_DNA"/>
</dbReference>
<dbReference type="RefSeq" id="WP_224830240.1">
    <property type="nucleotide sequence ID" value="NZ_JAIVEF010000043.1"/>
</dbReference>
<dbReference type="GO" id="GO:0046872">
    <property type="term" value="F:metal ion binding"/>
    <property type="evidence" value="ECO:0007669"/>
    <property type="project" value="UniProtKB-KW"/>
</dbReference>
<comment type="caution">
    <text evidence="5">The sequence shown here is derived from an EMBL/GenBank/DDBJ whole genome shotgun (WGS) entry which is preliminary data.</text>
</comment>
<evidence type="ECO:0000313" key="6">
    <source>
        <dbReference type="Proteomes" id="UP001595925"/>
    </source>
</evidence>
<dbReference type="Proteomes" id="UP001595925">
    <property type="component" value="Unassembled WGS sequence"/>
</dbReference>
<dbReference type="GO" id="GO:0016787">
    <property type="term" value="F:hydrolase activity"/>
    <property type="evidence" value="ECO:0007669"/>
    <property type="project" value="UniProtKB-KW"/>
</dbReference>
<accession>A0ABD5QHQ9</accession>
<protein>
    <submittedName>
        <fullName evidence="5">Sulfatase</fullName>
    </submittedName>
</protein>
<reference evidence="5 6" key="1">
    <citation type="journal article" date="2019" name="Int. J. Syst. Evol. Microbiol.">
        <title>The Global Catalogue of Microorganisms (GCM) 10K type strain sequencing project: providing services to taxonomists for standard genome sequencing and annotation.</title>
        <authorList>
            <consortium name="The Broad Institute Genomics Platform"/>
            <consortium name="The Broad Institute Genome Sequencing Center for Infectious Disease"/>
            <person name="Wu L."/>
            <person name="Ma J."/>
        </authorList>
    </citation>
    <scope>NUCLEOTIDE SEQUENCE [LARGE SCALE GENOMIC DNA]</scope>
    <source>
        <strain evidence="5 6">CGMCC 1.15824</strain>
    </source>
</reference>